<name>A0ABQ1TYC7_9FLAO</name>
<evidence type="ECO:0000313" key="1">
    <source>
        <dbReference type="EMBL" id="GGF04575.1"/>
    </source>
</evidence>
<comment type="caution">
    <text evidence="1">The sequence shown here is derived from an EMBL/GenBank/DDBJ whole genome shotgun (WGS) entry which is preliminary data.</text>
</comment>
<accession>A0ABQ1TYC7</accession>
<protein>
    <submittedName>
        <fullName evidence="1">Uncharacterized protein</fullName>
    </submittedName>
</protein>
<evidence type="ECO:0000313" key="2">
    <source>
        <dbReference type="Proteomes" id="UP000655016"/>
    </source>
</evidence>
<keyword evidence="2" id="KW-1185">Reference proteome</keyword>
<reference evidence="2" key="1">
    <citation type="journal article" date="2019" name="Int. J. Syst. Evol. Microbiol.">
        <title>The Global Catalogue of Microorganisms (GCM) 10K type strain sequencing project: providing services to taxonomists for standard genome sequencing and annotation.</title>
        <authorList>
            <consortium name="The Broad Institute Genomics Platform"/>
            <consortium name="The Broad Institute Genome Sequencing Center for Infectious Disease"/>
            <person name="Wu L."/>
            <person name="Ma J."/>
        </authorList>
    </citation>
    <scope>NUCLEOTIDE SEQUENCE [LARGE SCALE GENOMIC DNA]</scope>
    <source>
        <strain evidence="2">CGMCC 1.16060</strain>
    </source>
</reference>
<organism evidence="1 2">
    <name type="scientific">Flavobacterium limi</name>
    <dbReference type="NCBI Taxonomy" id="2045105"/>
    <lineage>
        <taxon>Bacteria</taxon>
        <taxon>Pseudomonadati</taxon>
        <taxon>Bacteroidota</taxon>
        <taxon>Flavobacteriia</taxon>
        <taxon>Flavobacteriales</taxon>
        <taxon>Flavobacteriaceae</taxon>
        <taxon>Flavobacterium</taxon>
    </lineage>
</organism>
<dbReference type="EMBL" id="BMKP01000002">
    <property type="protein sequence ID" value="GGF04575.1"/>
    <property type="molecule type" value="Genomic_DNA"/>
</dbReference>
<gene>
    <name evidence="1" type="ORF">GCM10011518_12250</name>
</gene>
<sequence>MKKNETSINNLIVFYDDKPIDTLVTVWSQHGERIEYSFIENKKDTLYINLEKKGIILNK</sequence>
<dbReference type="Proteomes" id="UP000655016">
    <property type="component" value="Unassembled WGS sequence"/>
</dbReference>
<proteinExistence type="predicted"/>